<protein>
    <submittedName>
        <fullName evidence="4">Response regulator</fullName>
    </submittedName>
</protein>
<dbReference type="InterPro" id="IPR013972">
    <property type="entry name" value="YcbB"/>
</dbReference>
<dbReference type="RefSeq" id="WP_138474386.1">
    <property type="nucleotide sequence ID" value="NZ_VBTH01000009.1"/>
</dbReference>
<keyword evidence="2" id="KW-0175">Coiled coil</keyword>
<evidence type="ECO:0000313" key="5">
    <source>
        <dbReference type="Proteomes" id="UP000305541"/>
    </source>
</evidence>
<dbReference type="Pfam" id="PF08664">
    <property type="entry name" value="YcbB"/>
    <property type="match status" value="1"/>
</dbReference>
<dbReference type="SUPFAM" id="SSF52172">
    <property type="entry name" value="CheY-like"/>
    <property type="match status" value="1"/>
</dbReference>
<dbReference type="Gene3D" id="3.40.50.2300">
    <property type="match status" value="1"/>
</dbReference>
<dbReference type="InterPro" id="IPR001789">
    <property type="entry name" value="Sig_transdc_resp-reg_receiver"/>
</dbReference>
<evidence type="ECO:0000256" key="1">
    <source>
        <dbReference type="PROSITE-ProRule" id="PRU00169"/>
    </source>
</evidence>
<organism evidence="4 5">
    <name type="scientific">Pediococcus stilesii</name>
    <dbReference type="NCBI Taxonomy" id="331679"/>
    <lineage>
        <taxon>Bacteria</taxon>
        <taxon>Bacillati</taxon>
        <taxon>Bacillota</taxon>
        <taxon>Bacilli</taxon>
        <taxon>Lactobacillales</taxon>
        <taxon>Lactobacillaceae</taxon>
        <taxon>Pediococcus</taxon>
    </lineage>
</organism>
<dbReference type="EMBL" id="VBTH01000009">
    <property type="protein sequence ID" value="TLQ04151.1"/>
    <property type="molecule type" value="Genomic_DNA"/>
</dbReference>
<gene>
    <name evidence="4" type="ORF">FEZ51_05990</name>
</gene>
<feature type="domain" description="Response regulatory" evidence="3">
    <location>
        <begin position="2"/>
        <end position="118"/>
    </location>
</feature>
<dbReference type="AlphaFoldDB" id="A0A5R9BVX4"/>
<reference evidence="4 5" key="1">
    <citation type="submission" date="2019-05" db="EMBL/GenBank/DDBJ databases">
        <title>The metagenome of a microbial culture collection derived from dairy environment covers the genomic content of the human microbiome.</title>
        <authorList>
            <person name="Roder T."/>
            <person name="Wuthrich D."/>
            <person name="Sattari Z."/>
            <person name="Von Ah U."/>
            <person name="Bar C."/>
            <person name="Ronchi F."/>
            <person name="Macpherson A.J."/>
            <person name="Ganal-Vonarburg S.C."/>
            <person name="Bruggmann R."/>
            <person name="Vergeres G."/>
        </authorList>
    </citation>
    <scope>NUCLEOTIDE SEQUENCE [LARGE SCALE GENOMIC DNA]</scope>
    <source>
        <strain evidence="4 5">FAM 18815</strain>
    </source>
</reference>
<sequence length="281" mass="32194">MNFYILDQDPACIPVLQDLIETDFDNSLVGYSSDTISAYTEILQLRVDILFISFEQQLKDGIDFIGQLKGVHSNPRIIMTSNGSASIIKSRAYNSGVDLFIEKPLNLTEVRHLIRLISSAAKMTKKMRIINDISSSDATPLKHPQLSHRLQMDAVNSILRFLGILSETKNEDIIKIITVMVDQKITFSNINFERDLHLGGHQKNIVFQRVRRVLRIGLTNLAIMCIDYPENDILLEYANALFEYKNIHNEIQRIENQNQEKIQISIQHFFDGLLNESMKNS</sequence>
<dbReference type="InterPro" id="IPR011006">
    <property type="entry name" value="CheY-like_superfamily"/>
</dbReference>
<name>A0A5R9BVX4_9LACO</name>
<evidence type="ECO:0000259" key="3">
    <source>
        <dbReference type="PROSITE" id="PS50110"/>
    </source>
</evidence>
<accession>A0A5R9BVX4</accession>
<dbReference type="OrthoDB" id="9780153at2"/>
<dbReference type="Pfam" id="PF00072">
    <property type="entry name" value="Response_reg"/>
    <property type="match status" value="1"/>
</dbReference>
<dbReference type="Proteomes" id="UP000305541">
    <property type="component" value="Unassembled WGS sequence"/>
</dbReference>
<dbReference type="PROSITE" id="PS50110">
    <property type="entry name" value="RESPONSE_REGULATORY"/>
    <property type="match status" value="1"/>
</dbReference>
<comment type="caution">
    <text evidence="1">Lacks conserved residue(s) required for the propagation of feature annotation.</text>
</comment>
<evidence type="ECO:0000256" key="2">
    <source>
        <dbReference type="SAM" id="Coils"/>
    </source>
</evidence>
<feature type="coiled-coil region" evidence="2">
    <location>
        <begin position="237"/>
        <end position="264"/>
    </location>
</feature>
<evidence type="ECO:0000313" key="4">
    <source>
        <dbReference type="EMBL" id="TLQ04151.1"/>
    </source>
</evidence>
<proteinExistence type="predicted"/>
<comment type="caution">
    <text evidence="4">The sequence shown here is derived from an EMBL/GenBank/DDBJ whole genome shotgun (WGS) entry which is preliminary data.</text>
</comment>
<dbReference type="GO" id="GO:0000160">
    <property type="term" value="P:phosphorelay signal transduction system"/>
    <property type="evidence" value="ECO:0007669"/>
    <property type="project" value="InterPro"/>
</dbReference>